<evidence type="ECO:0000256" key="6">
    <source>
        <dbReference type="ARBA" id="ARBA00022729"/>
    </source>
</evidence>
<dbReference type="InterPro" id="IPR011009">
    <property type="entry name" value="Kinase-like_dom_sf"/>
</dbReference>
<evidence type="ECO:0000256" key="1">
    <source>
        <dbReference type="ARBA" id="ARBA00004479"/>
    </source>
</evidence>
<dbReference type="Pfam" id="PF13947">
    <property type="entry name" value="GUB_WAK_bind"/>
    <property type="match status" value="1"/>
</dbReference>
<dbReference type="InterPro" id="IPR045874">
    <property type="entry name" value="LRK10/LRL21-25-like"/>
</dbReference>
<evidence type="ECO:0000256" key="8">
    <source>
        <dbReference type="ARBA" id="ARBA00022777"/>
    </source>
</evidence>
<evidence type="ECO:0000256" key="7">
    <source>
        <dbReference type="ARBA" id="ARBA00022741"/>
    </source>
</evidence>
<dbReference type="SUPFAM" id="SSF56112">
    <property type="entry name" value="Protein kinase-like (PK-like)"/>
    <property type="match status" value="1"/>
</dbReference>
<evidence type="ECO:0000256" key="9">
    <source>
        <dbReference type="ARBA" id="ARBA00022840"/>
    </source>
</evidence>
<evidence type="ECO:0000256" key="11">
    <source>
        <dbReference type="ARBA" id="ARBA00023136"/>
    </source>
</evidence>
<dbReference type="FunFam" id="1.10.510.10:FF:000590">
    <property type="entry name" value="PR5-like receptor kinase"/>
    <property type="match status" value="1"/>
</dbReference>
<evidence type="ECO:0000256" key="16">
    <source>
        <dbReference type="SAM" id="MobiDB-lite"/>
    </source>
</evidence>
<evidence type="ECO:0000256" key="2">
    <source>
        <dbReference type="ARBA" id="ARBA00012513"/>
    </source>
</evidence>
<keyword evidence="10 17" id="KW-1133">Transmembrane helix</keyword>
<evidence type="ECO:0000256" key="18">
    <source>
        <dbReference type="SAM" id="SignalP"/>
    </source>
</evidence>
<dbReference type="OrthoDB" id="4062651at2759"/>
<name>A0A8B8KK57_ABRPR</name>
<keyword evidence="8" id="KW-0418">Kinase</keyword>
<evidence type="ECO:0000256" key="14">
    <source>
        <dbReference type="ARBA" id="ARBA00048679"/>
    </source>
</evidence>
<dbReference type="SMART" id="SM00220">
    <property type="entry name" value="S_TKc"/>
    <property type="match status" value="1"/>
</dbReference>
<feature type="binding site" evidence="15">
    <location>
        <position position="361"/>
    </location>
    <ligand>
        <name>ATP</name>
        <dbReference type="ChEBI" id="CHEBI:30616"/>
    </ligand>
</feature>
<comment type="subcellular location">
    <subcellularLocation>
        <location evidence="1">Membrane</location>
        <topology evidence="1">Single-pass type I membrane protein</topology>
    </subcellularLocation>
</comment>
<feature type="signal peptide" evidence="18">
    <location>
        <begin position="1"/>
        <end position="25"/>
    </location>
</feature>
<comment type="catalytic activity">
    <reaction evidence="14">
        <text>L-seryl-[protein] + ATP = O-phospho-L-seryl-[protein] + ADP + H(+)</text>
        <dbReference type="Rhea" id="RHEA:17989"/>
        <dbReference type="Rhea" id="RHEA-COMP:9863"/>
        <dbReference type="Rhea" id="RHEA-COMP:11604"/>
        <dbReference type="ChEBI" id="CHEBI:15378"/>
        <dbReference type="ChEBI" id="CHEBI:29999"/>
        <dbReference type="ChEBI" id="CHEBI:30616"/>
        <dbReference type="ChEBI" id="CHEBI:83421"/>
        <dbReference type="ChEBI" id="CHEBI:456216"/>
        <dbReference type="EC" id="2.7.11.1"/>
    </reaction>
</comment>
<dbReference type="InterPro" id="IPR008271">
    <property type="entry name" value="Ser/Thr_kinase_AS"/>
</dbReference>
<feature type="region of interest" description="Disordered" evidence="16">
    <location>
        <begin position="615"/>
        <end position="643"/>
    </location>
</feature>
<dbReference type="EC" id="2.7.11.1" evidence="2"/>
<reference evidence="20" key="1">
    <citation type="journal article" date="2019" name="Toxins">
        <title>Detection of Abrin-Like and Prepropulchellin-Like Toxin Genes and Transcripts Using Whole Genome Sequencing and Full-Length Transcript Sequencing of Abrus precatorius.</title>
        <authorList>
            <person name="Hovde B.T."/>
            <person name="Daligault H.E."/>
            <person name="Hanschen E.R."/>
            <person name="Kunde Y.A."/>
            <person name="Johnson M.B."/>
            <person name="Starkenburg S.R."/>
            <person name="Johnson S.L."/>
        </authorList>
    </citation>
    <scope>NUCLEOTIDE SEQUENCE [LARGE SCALE GENOMIC DNA]</scope>
</reference>
<evidence type="ECO:0000256" key="17">
    <source>
        <dbReference type="SAM" id="Phobius"/>
    </source>
</evidence>
<dbReference type="KEGG" id="aprc:113855803"/>
<evidence type="ECO:0000256" key="4">
    <source>
        <dbReference type="ARBA" id="ARBA00022679"/>
    </source>
</evidence>
<feature type="compositionally biased region" description="Low complexity" evidence="16">
    <location>
        <begin position="624"/>
        <end position="637"/>
    </location>
</feature>
<dbReference type="GO" id="GO:0004674">
    <property type="term" value="F:protein serine/threonine kinase activity"/>
    <property type="evidence" value="ECO:0007669"/>
    <property type="project" value="UniProtKB-KW"/>
</dbReference>
<dbReference type="PROSITE" id="PS00107">
    <property type="entry name" value="PROTEIN_KINASE_ATP"/>
    <property type="match status" value="1"/>
</dbReference>
<keyword evidence="9 15" id="KW-0067">ATP-binding</keyword>
<sequence>MTTPSSFLVLITLVLFLTTLPQSYSQKNDSFSICSQSFSCGTLTNVSYPFWGGNRPKFCGIDGFKITCMQNQNTSIQVGSQKFHVLNINQNASTMRMVRTDFVYDRCSSNFTNTSLNASPFSFLPTVQNVSIFYNCSSENSIVGNTFTCQNGSKKHAFYVVNGTQVKQFPGLQNCGVRIQVQVSHDAVLDSEGGVVALKKALDEGFDVRYDAKWSSECTACKESGGACGRNENDSAQFSCYCSGGTYDSVCSTHKNRRKNKVLKLVLGFVATGFGLPLIAVIICRNKAKVWKFISTRFSKRKRNDRDIEAFLETQGSLGLKRYSFSDVKKMTDSFKVKIGEGGYGSVYKGKILNGCCVAVKVLNESKDNGEEFINEVASISKTSHVNIVTLLGFCLDGSRKALIYEFMSNGSLEKYIKNKEAETTTQSLSWERLYQIAIGIAKGLEYLHKGCNTRILHFDIKPHNILLDETYRPKISDFGLAKLSARDESIISMSNARGTIGYVAPEVWNKSFGGVSHKSDVYSYGMMLLEMVGGMKNINVEASRSSEIYFPHLVIYKKLEQESGLGLDGVVSTEENEIAKRMTMVGLWCIQTIPSHRPTITRVIEMLEGSLDKLEMPPKPDLSSSPISTTESSTASKSLNSV</sequence>
<evidence type="ECO:0000313" key="20">
    <source>
        <dbReference type="Proteomes" id="UP000694853"/>
    </source>
</evidence>
<evidence type="ECO:0000256" key="10">
    <source>
        <dbReference type="ARBA" id="ARBA00022989"/>
    </source>
</evidence>
<gene>
    <name evidence="21" type="primary">LOC113855803</name>
</gene>
<keyword evidence="4" id="KW-0808">Transferase</keyword>
<keyword evidence="11 17" id="KW-0472">Membrane</keyword>
<feature type="domain" description="Protein kinase" evidence="19">
    <location>
        <begin position="333"/>
        <end position="612"/>
    </location>
</feature>
<dbReference type="Gene3D" id="3.30.200.20">
    <property type="entry name" value="Phosphorylase Kinase, domain 1"/>
    <property type="match status" value="1"/>
</dbReference>
<dbReference type="GO" id="GO:0005524">
    <property type="term" value="F:ATP binding"/>
    <property type="evidence" value="ECO:0007669"/>
    <property type="project" value="UniProtKB-UniRule"/>
</dbReference>
<dbReference type="Proteomes" id="UP000694853">
    <property type="component" value="Unplaced"/>
</dbReference>
<dbReference type="AlphaFoldDB" id="A0A8B8KK57"/>
<keyword evidence="3" id="KW-0723">Serine/threonine-protein kinase</keyword>
<dbReference type="FunFam" id="3.30.200.20:FF:000178">
    <property type="entry name" value="serine/threonine-protein kinase PBS1-like"/>
    <property type="match status" value="1"/>
</dbReference>
<evidence type="ECO:0000256" key="3">
    <source>
        <dbReference type="ARBA" id="ARBA00022527"/>
    </source>
</evidence>
<evidence type="ECO:0000256" key="15">
    <source>
        <dbReference type="PROSITE-ProRule" id="PRU10141"/>
    </source>
</evidence>
<reference evidence="21" key="2">
    <citation type="submission" date="2025-08" db="UniProtKB">
        <authorList>
            <consortium name="RefSeq"/>
        </authorList>
    </citation>
    <scope>IDENTIFICATION</scope>
    <source>
        <tissue evidence="21">Young leaves</tissue>
    </source>
</reference>
<evidence type="ECO:0000259" key="19">
    <source>
        <dbReference type="PROSITE" id="PS50011"/>
    </source>
</evidence>
<dbReference type="PANTHER" id="PTHR27009">
    <property type="entry name" value="RUST RESISTANCE KINASE LR10-RELATED"/>
    <property type="match status" value="1"/>
</dbReference>
<dbReference type="Gene3D" id="1.10.510.10">
    <property type="entry name" value="Transferase(Phosphotransferase) domain 1"/>
    <property type="match status" value="1"/>
</dbReference>
<dbReference type="InterPro" id="IPR032872">
    <property type="entry name" value="WAK_assoc_C"/>
</dbReference>
<keyword evidence="6 18" id="KW-0732">Signal</keyword>
<comment type="catalytic activity">
    <reaction evidence="13">
        <text>L-threonyl-[protein] + ATP = O-phospho-L-threonyl-[protein] + ADP + H(+)</text>
        <dbReference type="Rhea" id="RHEA:46608"/>
        <dbReference type="Rhea" id="RHEA-COMP:11060"/>
        <dbReference type="Rhea" id="RHEA-COMP:11605"/>
        <dbReference type="ChEBI" id="CHEBI:15378"/>
        <dbReference type="ChEBI" id="CHEBI:30013"/>
        <dbReference type="ChEBI" id="CHEBI:30616"/>
        <dbReference type="ChEBI" id="CHEBI:61977"/>
        <dbReference type="ChEBI" id="CHEBI:456216"/>
        <dbReference type="EC" id="2.7.11.1"/>
    </reaction>
</comment>
<dbReference type="Pfam" id="PF00069">
    <property type="entry name" value="Pkinase"/>
    <property type="match status" value="1"/>
</dbReference>
<dbReference type="GO" id="GO:0016020">
    <property type="term" value="C:membrane"/>
    <property type="evidence" value="ECO:0007669"/>
    <property type="project" value="UniProtKB-SubCell"/>
</dbReference>
<dbReference type="PROSITE" id="PS00108">
    <property type="entry name" value="PROTEIN_KINASE_ST"/>
    <property type="match status" value="1"/>
</dbReference>
<dbReference type="GeneID" id="113855803"/>
<dbReference type="PROSITE" id="PS50011">
    <property type="entry name" value="PROTEIN_KINASE_DOM"/>
    <property type="match status" value="1"/>
</dbReference>
<dbReference type="Pfam" id="PF14380">
    <property type="entry name" value="WAK_assoc"/>
    <property type="match status" value="1"/>
</dbReference>
<evidence type="ECO:0000256" key="12">
    <source>
        <dbReference type="ARBA" id="ARBA00023180"/>
    </source>
</evidence>
<feature type="transmembrane region" description="Helical" evidence="17">
    <location>
        <begin position="262"/>
        <end position="284"/>
    </location>
</feature>
<organism evidence="20 21">
    <name type="scientific">Abrus precatorius</name>
    <name type="common">Indian licorice</name>
    <name type="synonym">Glycine abrus</name>
    <dbReference type="NCBI Taxonomy" id="3816"/>
    <lineage>
        <taxon>Eukaryota</taxon>
        <taxon>Viridiplantae</taxon>
        <taxon>Streptophyta</taxon>
        <taxon>Embryophyta</taxon>
        <taxon>Tracheophyta</taxon>
        <taxon>Spermatophyta</taxon>
        <taxon>Magnoliopsida</taxon>
        <taxon>eudicotyledons</taxon>
        <taxon>Gunneridae</taxon>
        <taxon>Pentapetalae</taxon>
        <taxon>rosids</taxon>
        <taxon>fabids</taxon>
        <taxon>Fabales</taxon>
        <taxon>Fabaceae</taxon>
        <taxon>Papilionoideae</taxon>
        <taxon>50 kb inversion clade</taxon>
        <taxon>NPAAA clade</taxon>
        <taxon>indigoferoid/millettioid clade</taxon>
        <taxon>Abreae</taxon>
        <taxon>Abrus</taxon>
    </lineage>
</organism>
<evidence type="ECO:0000313" key="21">
    <source>
        <dbReference type="RefSeq" id="XP_027343234.1"/>
    </source>
</evidence>
<dbReference type="InterPro" id="IPR000719">
    <property type="entry name" value="Prot_kinase_dom"/>
</dbReference>
<keyword evidence="20" id="KW-1185">Reference proteome</keyword>
<evidence type="ECO:0000256" key="5">
    <source>
        <dbReference type="ARBA" id="ARBA00022692"/>
    </source>
</evidence>
<evidence type="ECO:0000256" key="13">
    <source>
        <dbReference type="ARBA" id="ARBA00047899"/>
    </source>
</evidence>
<keyword evidence="7 15" id="KW-0547">Nucleotide-binding</keyword>
<proteinExistence type="predicted"/>
<keyword evidence="5 17" id="KW-0812">Transmembrane</keyword>
<dbReference type="RefSeq" id="XP_027343234.1">
    <property type="nucleotide sequence ID" value="XM_027487433.1"/>
</dbReference>
<dbReference type="InterPro" id="IPR017441">
    <property type="entry name" value="Protein_kinase_ATP_BS"/>
</dbReference>
<keyword evidence="12" id="KW-0325">Glycoprotein</keyword>
<dbReference type="GO" id="GO:0030247">
    <property type="term" value="F:polysaccharide binding"/>
    <property type="evidence" value="ECO:0007669"/>
    <property type="project" value="InterPro"/>
</dbReference>
<protein>
    <recommendedName>
        <fullName evidence="2">non-specific serine/threonine protein kinase</fullName>
        <ecNumber evidence="2">2.7.11.1</ecNumber>
    </recommendedName>
</protein>
<feature type="chain" id="PRO_5034181604" description="non-specific serine/threonine protein kinase" evidence="18">
    <location>
        <begin position="26"/>
        <end position="643"/>
    </location>
</feature>
<dbReference type="InterPro" id="IPR025287">
    <property type="entry name" value="WAK_GUB"/>
</dbReference>
<accession>A0A8B8KK57</accession>